<comment type="catalytic activity">
    <reaction evidence="34">
        <text>1-hexadecanoyl-2-(9Z,12Z-octadecadienoyl)-sn-glycero-3-phosphocholine + H2O = 2-(9Z,12Z-octadecadienoyl)-sn-glycero-3-phosphocholine + hexadecanoate + H(+)</text>
        <dbReference type="Rhea" id="RHEA:40971"/>
        <dbReference type="ChEBI" id="CHEBI:7896"/>
        <dbReference type="ChEBI" id="CHEBI:15377"/>
        <dbReference type="ChEBI" id="CHEBI:15378"/>
        <dbReference type="ChEBI" id="CHEBI:73002"/>
        <dbReference type="ChEBI" id="CHEBI:76084"/>
    </reaction>
    <physiologicalReaction direction="left-to-right" evidence="34">
        <dbReference type="Rhea" id="RHEA:40972"/>
    </physiologicalReaction>
</comment>
<evidence type="ECO:0000256" key="27">
    <source>
        <dbReference type="ARBA" id="ARBA00047438"/>
    </source>
</evidence>
<evidence type="ECO:0000256" key="7">
    <source>
        <dbReference type="ARBA" id="ARBA00022475"/>
    </source>
</evidence>
<feature type="chain" id="PRO_5028460360" description="Phospholipase B1, membrane-associated" evidence="48">
    <location>
        <begin position="24"/>
        <end position="1483"/>
    </location>
</feature>
<evidence type="ECO:0000256" key="25">
    <source>
        <dbReference type="ARBA" id="ARBA00047324"/>
    </source>
</evidence>
<evidence type="ECO:0000256" key="42">
    <source>
        <dbReference type="ARBA" id="ARBA00048872"/>
    </source>
</evidence>
<keyword evidence="7" id="KW-1003">Cell membrane</keyword>
<comment type="catalytic activity">
    <reaction evidence="33">
        <text>1,2-dihexadecanoyl-sn-glycero-3-phosphocholine + H2O = 1-hexadecanoyl-sn-glycero-3-phosphocholine + hexadecanoate + H(+)</text>
        <dbReference type="Rhea" id="RHEA:41223"/>
        <dbReference type="ChEBI" id="CHEBI:7896"/>
        <dbReference type="ChEBI" id="CHEBI:15377"/>
        <dbReference type="ChEBI" id="CHEBI:15378"/>
        <dbReference type="ChEBI" id="CHEBI:72998"/>
        <dbReference type="ChEBI" id="CHEBI:72999"/>
    </reaction>
    <physiologicalReaction direction="left-to-right" evidence="33">
        <dbReference type="Rhea" id="RHEA:41224"/>
    </physiologicalReaction>
</comment>
<evidence type="ECO:0000256" key="5">
    <source>
        <dbReference type="ARBA" id="ARBA00013279"/>
    </source>
</evidence>
<evidence type="ECO:0000256" key="45">
    <source>
        <dbReference type="ARBA" id="ARBA00049372"/>
    </source>
</evidence>
<evidence type="ECO:0000256" key="12">
    <source>
        <dbReference type="ARBA" id="ARBA00022989"/>
    </source>
</evidence>
<dbReference type="InterPro" id="IPR038885">
    <property type="entry name" value="PLB1"/>
</dbReference>
<evidence type="ECO:0000256" key="43">
    <source>
        <dbReference type="ARBA" id="ARBA00048939"/>
    </source>
</evidence>
<evidence type="ECO:0000256" key="32">
    <source>
        <dbReference type="ARBA" id="ARBA00048058"/>
    </source>
</evidence>
<dbReference type="RefSeq" id="XP_033793551.1">
    <property type="nucleotide sequence ID" value="XM_033937660.1"/>
</dbReference>
<dbReference type="PROSITE" id="PS01098">
    <property type="entry name" value="LIPASE_GDSL_SER"/>
    <property type="match status" value="1"/>
</dbReference>
<evidence type="ECO:0000256" key="40">
    <source>
        <dbReference type="ARBA" id="ARBA00048699"/>
    </source>
</evidence>
<dbReference type="GeneID" id="117357292"/>
<protein>
    <recommendedName>
        <fullName evidence="6">Phospholipase B1, membrane-associated</fullName>
        <ecNumber evidence="5">3.1.1.3</ecNumber>
        <ecNumber evidence="4">3.1.1.4</ecNumber>
        <ecNumber evidence="3">3.1.1.5</ecNumber>
    </recommendedName>
    <alternativeName>
        <fullName evidence="20">Lysophospholipase</fullName>
    </alternativeName>
    <alternativeName>
        <fullName evidence="21">Phospholipase A2</fullName>
    </alternativeName>
    <alternativeName>
        <fullName evidence="23">Phospholipase B/lipase</fullName>
    </alternativeName>
    <alternativeName>
        <fullName evidence="22">Triacylglycerol lipase</fullName>
    </alternativeName>
</protein>
<evidence type="ECO:0000256" key="48">
    <source>
        <dbReference type="SAM" id="SignalP"/>
    </source>
</evidence>
<comment type="catalytic activity">
    <reaction evidence="39">
        <text>1-hexadecanoyl-sn-glycero-3-phosphocholine + H2O = sn-glycerol 3-phosphocholine + hexadecanoate + H(+)</text>
        <dbReference type="Rhea" id="RHEA:40435"/>
        <dbReference type="ChEBI" id="CHEBI:7896"/>
        <dbReference type="ChEBI" id="CHEBI:15377"/>
        <dbReference type="ChEBI" id="CHEBI:15378"/>
        <dbReference type="ChEBI" id="CHEBI:16870"/>
        <dbReference type="ChEBI" id="CHEBI:72998"/>
    </reaction>
    <physiologicalReaction direction="left-to-right" evidence="39">
        <dbReference type="Rhea" id="RHEA:40436"/>
    </physiologicalReaction>
</comment>
<evidence type="ECO:0000256" key="10">
    <source>
        <dbReference type="ARBA" id="ARBA00022737"/>
    </source>
</evidence>
<comment type="catalytic activity">
    <reaction evidence="41">
        <text>1,3-dihexadecanoyl-2-(9Z-octadecenoyl)glycerol + H2O = 1,3-dihexadecanoylglycerol + (9Z)-octadecenoate + H(+)</text>
        <dbReference type="Rhea" id="RHEA:40983"/>
        <dbReference type="ChEBI" id="CHEBI:15377"/>
        <dbReference type="ChEBI" id="CHEBI:15378"/>
        <dbReference type="ChEBI" id="CHEBI:30823"/>
        <dbReference type="ChEBI" id="CHEBI:75688"/>
        <dbReference type="ChEBI" id="CHEBI:77619"/>
    </reaction>
    <physiologicalReaction direction="left-to-right" evidence="41">
        <dbReference type="Rhea" id="RHEA:40984"/>
    </physiologicalReaction>
</comment>
<proteinExistence type="inferred from homology"/>
<comment type="catalytic activity">
    <reaction evidence="27">
        <text>1-(9Z-octadecenoyl)-glycerol + H2O = glycerol + (9Z)-octadecenoate + H(+)</text>
        <dbReference type="Rhea" id="RHEA:38487"/>
        <dbReference type="ChEBI" id="CHEBI:15377"/>
        <dbReference type="ChEBI" id="CHEBI:15378"/>
        <dbReference type="ChEBI" id="CHEBI:17754"/>
        <dbReference type="ChEBI" id="CHEBI:30823"/>
        <dbReference type="ChEBI" id="CHEBI:75342"/>
    </reaction>
    <physiologicalReaction direction="left-to-right" evidence="27">
        <dbReference type="Rhea" id="RHEA:38488"/>
    </physiologicalReaction>
</comment>
<comment type="similarity">
    <text evidence="2">Belongs to the 'GDSL' lipolytic enzyme family. Phospholipase B1 subfamily.</text>
</comment>
<comment type="catalytic activity">
    <reaction evidence="17">
        <text>a triacylglycerol + H2O = a diacylglycerol + a fatty acid + H(+)</text>
        <dbReference type="Rhea" id="RHEA:12044"/>
        <dbReference type="ChEBI" id="CHEBI:15377"/>
        <dbReference type="ChEBI" id="CHEBI:15378"/>
        <dbReference type="ChEBI" id="CHEBI:17855"/>
        <dbReference type="ChEBI" id="CHEBI:18035"/>
        <dbReference type="ChEBI" id="CHEBI:28868"/>
        <dbReference type="EC" id="3.1.1.3"/>
    </reaction>
    <physiologicalReaction direction="left-to-right" evidence="17">
        <dbReference type="Rhea" id="RHEA:12045"/>
    </physiologicalReaction>
</comment>
<dbReference type="Gene3D" id="3.40.50.1110">
    <property type="entry name" value="SGNH hydrolase"/>
    <property type="match status" value="3"/>
</dbReference>
<evidence type="ECO:0000256" key="17">
    <source>
        <dbReference type="ARBA" id="ARBA00023369"/>
    </source>
</evidence>
<keyword evidence="10" id="KW-0677">Repeat</keyword>
<keyword evidence="49" id="KW-1185">Reference proteome</keyword>
<comment type="catalytic activity">
    <reaction evidence="36">
        <text>1,2,3-tri-(9Z-octadecenoyl)-glycerol + H2O = di-(9Z)-octadecenoylglycerol + (9Z)-octadecenoate + H(+)</text>
        <dbReference type="Rhea" id="RHEA:38575"/>
        <dbReference type="ChEBI" id="CHEBI:15377"/>
        <dbReference type="ChEBI" id="CHEBI:15378"/>
        <dbReference type="ChEBI" id="CHEBI:30823"/>
        <dbReference type="ChEBI" id="CHEBI:53753"/>
        <dbReference type="ChEBI" id="CHEBI:75945"/>
    </reaction>
    <physiologicalReaction direction="left-to-right" evidence="36">
        <dbReference type="Rhea" id="RHEA:38576"/>
    </physiologicalReaction>
</comment>
<evidence type="ECO:0000256" key="19">
    <source>
        <dbReference type="ARBA" id="ARBA00023422"/>
    </source>
</evidence>
<comment type="catalytic activity">
    <reaction evidence="44">
        <text>1,2-dihexadecanoyl-sn-glycero-3-phosphocholine + 2 H2O = sn-glycerol 3-phosphocholine + 2 hexadecanoate + 2 H(+)</text>
        <dbReference type="Rhea" id="RHEA:40975"/>
        <dbReference type="ChEBI" id="CHEBI:7896"/>
        <dbReference type="ChEBI" id="CHEBI:15377"/>
        <dbReference type="ChEBI" id="CHEBI:15378"/>
        <dbReference type="ChEBI" id="CHEBI:16870"/>
        <dbReference type="ChEBI" id="CHEBI:72999"/>
    </reaction>
    <physiologicalReaction direction="left-to-right" evidence="44">
        <dbReference type="Rhea" id="RHEA:40976"/>
    </physiologicalReaction>
</comment>
<comment type="catalytic activity">
    <reaction evidence="45">
        <text>1,3-di-(9Z-octadecenoyl)-glycerol + H2O = 1-(9Z-octadecenoyl)-glycerol + (9Z)-octadecenoate + H(+)</text>
        <dbReference type="Rhea" id="RHEA:39939"/>
        <dbReference type="ChEBI" id="CHEBI:15377"/>
        <dbReference type="ChEBI" id="CHEBI:15378"/>
        <dbReference type="ChEBI" id="CHEBI:30823"/>
        <dbReference type="ChEBI" id="CHEBI:75342"/>
        <dbReference type="ChEBI" id="CHEBI:75735"/>
    </reaction>
    <physiologicalReaction direction="left-to-right" evidence="45">
        <dbReference type="Rhea" id="RHEA:39940"/>
    </physiologicalReaction>
</comment>
<evidence type="ECO:0000256" key="4">
    <source>
        <dbReference type="ARBA" id="ARBA00013278"/>
    </source>
</evidence>
<keyword evidence="15" id="KW-0325">Glycoprotein</keyword>
<comment type="catalytic activity">
    <reaction evidence="37">
        <text>a 1-acyl-sn-glycero-3-phosphocholine + H2O = sn-glycerol 3-phosphocholine + a fatty acid + H(+)</text>
        <dbReference type="Rhea" id="RHEA:15177"/>
        <dbReference type="ChEBI" id="CHEBI:15377"/>
        <dbReference type="ChEBI" id="CHEBI:15378"/>
        <dbReference type="ChEBI" id="CHEBI:16870"/>
        <dbReference type="ChEBI" id="CHEBI:28868"/>
        <dbReference type="ChEBI" id="CHEBI:58168"/>
        <dbReference type="EC" id="3.1.1.5"/>
    </reaction>
    <physiologicalReaction direction="left-to-right" evidence="37">
        <dbReference type="Rhea" id="RHEA:15178"/>
    </physiologicalReaction>
</comment>
<sequence length="1483" mass="165899">MSAMQLPCLVTFLFFLCLQPGAGDDIQFRTGNHLVEHRIVEEESVLFPCNNELMSKHPPASAHTLKPSDIKIFAALGSFKIMPEPEENHNLFHSIERRLIKASETIISGLIHWLNPSVSKQYVLLWGSPESGFDSGTLWDQVRKIVDGMKMNQKENFLTDWKLITIFLSPVDPCHFCLHLEDYVSKNVENLTRVLDYLQQELPRAFVSLVDLTDVTTSSLSLLSHTEAGKLCECFEEDSRLKEAILRWSLRDALEKLLKSGRYESHGDFTVTLQPFLRKTEPTNWREKESGNTGIPQVQCSLQGHPYLITYQNSNYTLGSDVPRTIEDVPQERKYGTNFSCSDRAPSDQIPFSVHSLRPADIKVIAAVGDSLTAGNGAGSAPNNILGVLTQYRGLSWTIGGDGNINTVSTLPNIFREFNPLLQGFSTGTGGIDRPNSFFNQAVPGAKARDIPTQVEALVNLMKTDSRVNFTQDWKLLTIFIGGNDLCDYCKDLLQHSPENYVNHLRAALDFLHTEVPRMFVNLISVLQITSLRDLYQDKRISCPRLLLSSLCSCVVNPTDNSTDLEKLTSFNRQYQEKTHQLVESGRYDTRDDFTVVVQPFLEKVNMPRTEEGMPDRSFFAPDCFHFSEKAHAQGARGLWNNMLEPLGEKTNNQSFDVYLSLICPQQDQPFLRTFKNSNYTYALPTSTEMPSAITSSSAWKPDEVGKLESVFGSELICTDLSPSSTPPVSVHALRPADVKVIAAMGDSITAGNGVGSKPGDLLDLLTEYRGLSWSIGGDASLQTVTTLANILRVFNPNLTGYATGTGKQSQPNAFLNQAVPEAKADDMPDQARKLIALMKSNSRINYQNDWKVITLFIGVNDLCNYCKDSNYHSPLKFSSRVQEALDILHKEVPRAFVNLVEVMNITFIRKLFLDKRLKCPALIAESFCPCVLKIRDGSPELKRMLDINRAYQHNTWKLIDSGRYDSREDFTVVLQPFSSTLQIVHLQDGRPDVSFFAPDCFHLSQKSHSQFSRAFWNNMLQPLGKKTDNLHFSANLTLGCPTQNDPFLRTYKNSNYSYSGLLPTQKPIENWGSDLSCPHSGPSESIPTSVHKLRPADIKVVAALGDSLTAGFGLRATNLGNLSTEWRGLSWSAGGDGSLETETTLPNILKKFNPGLRGFSIGTGKENKGFNMAVSGSKAQNMPAQAGALVNLMRSSVEVQFKKDWKLITLFIGGNDLCQYCLDSETYSVENYVRHIQAALDILYNEVPRAFVNVVEIMEIHGLRQINQQTLGCTVLKPNLCSCFINPSDGSPELNEIKRVNRDFQLRSSALIHSGRYASREDFTVVVQPFFRNTIVPLDNNRNPDLSFFSVDCFHFSERGHTEMAIALWNNMLEPVGLKQDFNDFSHNRSKLKCPTAEKPYIFTMKNSGLPEQENPPPTPPKEGDTVPFWVPIVAGVSGVLVGAILILVYVKLRPRRREKAQTQAPAVAEIRWSTQNAHKEL</sequence>
<comment type="subcellular location">
    <subcellularLocation>
        <location evidence="1">Apical cell membrane</location>
        <topology evidence="1">Single-pass type I membrane protein</topology>
    </subcellularLocation>
</comment>
<evidence type="ECO:0000256" key="9">
    <source>
        <dbReference type="ARBA" id="ARBA00022729"/>
    </source>
</evidence>
<dbReference type="PANTHER" id="PTHR21325:SF52">
    <property type="entry name" value="PHOSPHOLIPASE B1, MEMBRANE-ASSOCIATED"/>
    <property type="match status" value="1"/>
</dbReference>
<evidence type="ECO:0000256" key="15">
    <source>
        <dbReference type="ARBA" id="ARBA00023180"/>
    </source>
</evidence>
<comment type="catalytic activity">
    <reaction evidence="26">
        <text>1,3-dihexadecanoyl-2-(9Z-octadecenoyl)glycerol + H2O = 1-hexadecanoyl-2-(9Z-octadecenoyl)-glycerol + hexadecanoate + H(+)</text>
        <dbReference type="Rhea" id="RHEA:40979"/>
        <dbReference type="ChEBI" id="CHEBI:7896"/>
        <dbReference type="ChEBI" id="CHEBI:15377"/>
        <dbReference type="ChEBI" id="CHEBI:15378"/>
        <dbReference type="ChEBI" id="CHEBI:75585"/>
        <dbReference type="ChEBI" id="CHEBI:75688"/>
    </reaction>
    <physiologicalReaction direction="left-to-right" evidence="26">
        <dbReference type="Rhea" id="RHEA:40980"/>
    </physiologicalReaction>
</comment>
<dbReference type="CDD" id="cd01824">
    <property type="entry name" value="Phospholipase_B_like"/>
    <property type="match status" value="3"/>
</dbReference>
<comment type="catalytic activity">
    <reaction evidence="18">
        <text>1-hexadecanoyl-2-(9Z,12Z-octadecadienoyl)-sn-glycero-3-phosphocholine + H2O = (9Z,12Z)-octadecadienoate + 1-hexadecanoyl-sn-glycero-3-phosphocholine + H(+)</text>
        <dbReference type="Rhea" id="RHEA:40811"/>
        <dbReference type="ChEBI" id="CHEBI:15377"/>
        <dbReference type="ChEBI" id="CHEBI:15378"/>
        <dbReference type="ChEBI" id="CHEBI:30245"/>
        <dbReference type="ChEBI" id="CHEBI:72998"/>
        <dbReference type="ChEBI" id="CHEBI:73002"/>
    </reaction>
    <physiologicalReaction direction="left-to-right" evidence="18">
        <dbReference type="Rhea" id="RHEA:40812"/>
    </physiologicalReaction>
</comment>
<comment type="function">
    <text evidence="24">Calcium-independent membrane-associated phospholipase that catalyzes complete diacylation of phospholipids by hydrolyzing both sn-1 and sn-2 fatty acyl chains attached to the glycerol backbone (phospholipase B activity). Has dual phospholipase and lysophospholipase activities toward diacylphospholipids. Preferentially cleaves sn-2 ester bonds over sn-1 bonds. Acts as a lipase toward glycerolipid substrates. Hydrolyzes fatty acyl chains of diacylglycerols with preference for the sn-2 position and of triacylglycerols with not positional selectivity. May also hydrolyze long chain retinyl esters such as retinyl palmitate. May contribute to digestion of dietary phospholipids, glycerolipids and retinoids, facilitating lipid absorption at the brush border.</text>
</comment>
<comment type="catalytic activity">
    <reaction evidence="35">
        <text>1-octadecanoyl-2-(9Z,12Z)-octadecadienoyl-sn-glycerol + H2O = 1-octadecanoyl-sn-glycerol + (9Z,12Z)-octadecadienoate + H(+)</text>
        <dbReference type="Rhea" id="RHEA:40927"/>
        <dbReference type="ChEBI" id="CHEBI:15377"/>
        <dbReference type="ChEBI" id="CHEBI:15378"/>
        <dbReference type="ChEBI" id="CHEBI:30245"/>
        <dbReference type="ChEBI" id="CHEBI:75550"/>
        <dbReference type="ChEBI" id="CHEBI:77097"/>
    </reaction>
    <physiologicalReaction direction="left-to-right" evidence="35">
        <dbReference type="Rhea" id="RHEA:40928"/>
    </physiologicalReaction>
</comment>
<dbReference type="InterPro" id="IPR001087">
    <property type="entry name" value="GDSL"/>
</dbReference>
<keyword evidence="9 48" id="KW-0732">Signal</keyword>
<dbReference type="OrthoDB" id="10265800at2759"/>
<dbReference type="GO" id="GO:0031526">
    <property type="term" value="C:brush border membrane"/>
    <property type="evidence" value="ECO:0007669"/>
    <property type="project" value="TreeGrafter"/>
</dbReference>
<dbReference type="SUPFAM" id="SSF52266">
    <property type="entry name" value="SGNH hydrolase"/>
    <property type="match status" value="3"/>
</dbReference>
<evidence type="ECO:0000256" key="1">
    <source>
        <dbReference type="ARBA" id="ARBA00004247"/>
    </source>
</evidence>
<keyword evidence="13" id="KW-0443">Lipid metabolism</keyword>
<evidence type="ECO:0000256" key="6">
    <source>
        <dbReference type="ARBA" id="ARBA00015133"/>
    </source>
</evidence>
<dbReference type="Pfam" id="PF00657">
    <property type="entry name" value="Lipase_GDSL"/>
    <property type="match status" value="3"/>
</dbReference>
<evidence type="ECO:0000256" key="11">
    <source>
        <dbReference type="ARBA" id="ARBA00022801"/>
    </source>
</evidence>
<dbReference type="InParanoid" id="A0A6P8R4G1"/>
<evidence type="ECO:0000256" key="23">
    <source>
        <dbReference type="ARBA" id="ARBA00033022"/>
    </source>
</evidence>
<evidence type="ECO:0000256" key="31">
    <source>
        <dbReference type="ARBA" id="ARBA00048049"/>
    </source>
</evidence>
<dbReference type="InterPro" id="IPR008265">
    <property type="entry name" value="Lipase_GDSL_AS"/>
</dbReference>
<dbReference type="CTD" id="151056"/>
<comment type="catalytic activity">
    <reaction evidence="46">
        <text>2-(9Z-octadecenoyl)-glycerol + H2O = glycerol + (9Z)-octadecenoate + H(+)</text>
        <dbReference type="Rhea" id="RHEA:38491"/>
        <dbReference type="ChEBI" id="CHEBI:15377"/>
        <dbReference type="ChEBI" id="CHEBI:15378"/>
        <dbReference type="ChEBI" id="CHEBI:17754"/>
        <dbReference type="ChEBI" id="CHEBI:30823"/>
        <dbReference type="ChEBI" id="CHEBI:73990"/>
    </reaction>
    <physiologicalReaction direction="left-to-right" evidence="46">
        <dbReference type="Rhea" id="RHEA:38492"/>
    </physiologicalReaction>
</comment>
<comment type="catalytic activity">
    <reaction evidence="25">
        <text>1-hexadecanoyl-2-(9Z)-octadecenoyl-3-octadecanoyl-sn-glycerol + H2O = 2-(9Z-octadecenoyl)-3-octadecanoyl-sn-glycerol + hexadecanoate + H(+)</text>
        <dbReference type="Rhea" id="RHEA:41107"/>
        <dbReference type="ChEBI" id="CHEBI:7896"/>
        <dbReference type="ChEBI" id="CHEBI:15377"/>
        <dbReference type="ChEBI" id="CHEBI:15378"/>
        <dbReference type="ChEBI" id="CHEBI:75558"/>
        <dbReference type="ChEBI" id="CHEBI:77623"/>
    </reaction>
    <physiologicalReaction direction="left-to-right" evidence="25">
        <dbReference type="Rhea" id="RHEA:41108"/>
    </physiologicalReaction>
</comment>
<evidence type="ECO:0000256" key="41">
    <source>
        <dbReference type="ARBA" id="ARBA00048869"/>
    </source>
</evidence>
<comment type="catalytic activity">
    <reaction evidence="42">
        <text>1-O-hexadecyl-2-(9Z)-octadecenoyl-sn-glycero-3-phosphocholine + H2O = 1-O-hexadecyl-sn-glycero-3-phosphocholine + (9Z)-octadecenoate + H(+)</text>
        <dbReference type="Rhea" id="RHEA:40915"/>
        <dbReference type="ChEBI" id="CHEBI:15377"/>
        <dbReference type="ChEBI" id="CHEBI:15378"/>
        <dbReference type="ChEBI" id="CHEBI:30823"/>
        <dbReference type="ChEBI" id="CHEBI:34112"/>
        <dbReference type="ChEBI" id="CHEBI:64496"/>
    </reaction>
    <physiologicalReaction direction="left-to-right" evidence="42">
        <dbReference type="Rhea" id="RHEA:40916"/>
    </physiologicalReaction>
</comment>
<comment type="catalytic activity">
    <reaction evidence="19">
        <text>a 1,2-diacyl-sn-glycero-3-phosphocholine + H2O = a 1-acyl-sn-glycero-3-phosphocholine + a fatty acid + H(+)</text>
        <dbReference type="Rhea" id="RHEA:15801"/>
        <dbReference type="ChEBI" id="CHEBI:15377"/>
        <dbReference type="ChEBI" id="CHEBI:15378"/>
        <dbReference type="ChEBI" id="CHEBI:28868"/>
        <dbReference type="ChEBI" id="CHEBI:57643"/>
        <dbReference type="ChEBI" id="CHEBI:58168"/>
        <dbReference type="EC" id="3.1.1.4"/>
    </reaction>
    <physiologicalReaction direction="left-to-right" evidence="19">
        <dbReference type="Rhea" id="RHEA:15802"/>
    </physiologicalReaction>
</comment>
<dbReference type="EC" id="3.1.1.4" evidence="4"/>
<dbReference type="Proteomes" id="UP000515159">
    <property type="component" value="Chromosome 3"/>
</dbReference>
<dbReference type="GO" id="GO:0004623">
    <property type="term" value="F:phospholipase A2 activity"/>
    <property type="evidence" value="ECO:0007669"/>
    <property type="project" value="UniProtKB-EC"/>
</dbReference>
<evidence type="ECO:0000256" key="16">
    <source>
        <dbReference type="ARBA" id="ARBA00023264"/>
    </source>
</evidence>
<dbReference type="InterPro" id="IPR035547">
    <property type="entry name" value="Phospholipase_B"/>
</dbReference>
<evidence type="ECO:0000256" key="37">
    <source>
        <dbReference type="ARBA" id="ARBA00048454"/>
    </source>
</evidence>
<evidence type="ECO:0000256" key="38">
    <source>
        <dbReference type="ARBA" id="ARBA00048613"/>
    </source>
</evidence>
<keyword evidence="8 47" id="KW-0812">Transmembrane</keyword>
<evidence type="ECO:0000313" key="49">
    <source>
        <dbReference type="Proteomes" id="UP000515159"/>
    </source>
</evidence>
<evidence type="ECO:0000313" key="50">
    <source>
        <dbReference type="RefSeq" id="XP_033793551.1"/>
    </source>
</evidence>
<dbReference type="GO" id="GO:0004806">
    <property type="term" value="F:triacylglycerol lipase activity"/>
    <property type="evidence" value="ECO:0007669"/>
    <property type="project" value="UniProtKB-EC"/>
</dbReference>
<dbReference type="GO" id="GO:0050253">
    <property type="term" value="F:retinyl-palmitate esterase activity"/>
    <property type="evidence" value="ECO:0007669"/>
    <property type="project" value="TreeGrafter"/>
</dbReference>
<evidence type="ECO:0000256" key="3">
    <source>
        <dbReference type="ARBA" id="ARBA00013274"/>
    </source>
</evidence>
<evidence type="ECO:0000256" key="26">
    <source>
        <dbReference type="ARBA" id="ARBA00047363"/>
    </source>
</evidence>
<evidence type="ECO:0000256" key="20">
    <source>
        <dbReference type="ARBA" id="ARBA00029723"/>
    </source>
</evidence>
<reference evidence="50" key="1">
    <citation type="submission" date="2025-08" db="UniProtKB">
        <authorList>
            <consortium name="RefSeq"/>
        </authorList>
    </citation>
    <scope>IDENTIFICATION</scope>
</reference>
<keyword evidence="11" id="KW-0378">Hydrolase</keyword>
<comment type="catalytic activity">
    <reaction evidence="32">
        <text>1,2-di-(9Z-octadecenoyl)-sn-glycero-3-phosphocholine + H2O = 1-(9Z-octadecenoyl)-sn-glycero-3-phosphocholine + (9Z)-octadecenoate + H(+)</text>
        <dbReference type="Rhea" id="RHEA:40923"/>
        <dbReference type="ChEBI" id="CHEBI:15377"/>
        <dbReference type="ChEBI" id="CHEBI:15378"/>
        <dbReference type="ChEBI" id="CHEBI:28610"/>
        <dbReference type="ChEBI" id="CHEBI:30823"/>
        <dbReference type="ChEBI" id="CHEBI:74669"/>
    </reaction>
    <physiologicalReaction direction="left-to-right" evidence="32">
        <dbReference type="Rhea" id="RHEA:40924"/>
    </physiologicalReaction>
</comment>
<evidence type="ECO:0000256" key="21">
    <source>
        <dbReference type="ARBA" id="ARBA00031182"/>
    </source>
</evidence>
<comment type="catalytic activity">
    <reaction evidence="30">
        <text>1-hexadecanoyl-2-(9Z-octadecenoyl)-sn-glycero-3-phospho-(1'-sn-glycerol) + H2O = 1-hexadecanoyl-sn-glycero-3-phospho-(1'-sn-glycerol) + (9Z)-octadecenoate + H(+)</text>
        <dbReference type="Rhea" id="RHEA:40919"/>
        <dbReference type="ChEBI" id="CHEBI:15377"/>
        <dbReference type="ChEBI" id="CHEBI:15378"/>
        <dbReference type="ChEBI" id="CHEBI:30823"/>
        <dbReference type="ChEBI" id="CHEBI:72841"/>
        <dbReference type="ChEBI" id="CHEBI:75158"/>
    </reaction>
    <physiologicalReaction direction="left-to-right" evidence="30">
        <dbReference type="Rhea" id="RHEA:40920"/>
    </physiologicalReaction>
</comment>
<feature type="signal peptide" evidence="48">
    <location>
        <begin position="1"/>
        <end position="23"/>
    </location>
</feature>
<dbReference type="GO" id="GO:0006644">
    <property type="term" value="P:phospholipid metabolic process"/>
    <property type="evidence" value="ECO:0007669"/>
    <property type="project" value="TreeGrafter"/>
</dbReference>
<feature type="transmembrane region" description="Helical" evidence="47">
    <location>
        <begin position="1430"/>
        <end position="1452"/>
    </location>
</feature>
<dbReference type="PANTHER" id="PTHR21325">
    <property type="entry name" value="PHOSPHOLIPASE B, PLB1"/>
    <property type="match status" value="1"/>
</dbReference>
<evidence type="ECO:0000256" key="28">
    <source>
        <dbReference type="ARBA" id="ARBA00047459"/>
    </source>
</evidence>
<dbReference type="FunCoup" id="A0A6P8R4G1">
    <property type="interactions" value="285"/>
</dbReference>
<dbReference type="GO" id="GO:0004622">
    <property type="term" value="F:phosphatidylcholine lysophospholipase activity"/>
    <property type="evidence" value="ECO:0007669"/>
    <property type="project" value="UniProtKB-EC"/>
</dbReference>
<evidence type="ECO:0000256" key="46">
    <source>
        <dbReference type="ARBA" id="ARBA00049461"/>
    </source>
</evidence>
<evidence type="ECO:0000256" key="44">
    <source>
        <dbReference type="ARBA" id="ARBA00049363"/>
    </source>
</evidence>
<evidence type="ECO:0000256" key="13">
    <source>
        <dbReference type="ARBA" id="ARBA00023098"/>
    </source>
</evidence>
<dbReference type="EC" id="3.1.1.3" evidence="5"/>
<evidence type="ECO:0000256" key="35">
    <source>
        <dbReference type="ARBA" id="ARBA00048374"/>
    </source>
</evidence>
<dbReference type="InterPro" id="IPR036514">
    <property type="entry name" value="SGNH_hydro_sf"/>
</dbReference>
<name>A0A6P8R4G1_GEOSA</name>
<comment type="catalytic activity">
    <reaction evidence="28">
        <text>1-hexadecanoyl-2-(9Z)-octadecenoyl-3-octadecanoyl-sn-glycerol + H2O = 1-hexadecanoyl-2-(9Z-octadecenoyl)-sn-glycerol + octadecanoate + H(+)</text>
        <dbReference type="Rhea" id="RHEA:41111"/>
        <dbReference type="ChEBI" id="CHEBI:15377"/>
        <dbReference type="ChEBI" id="CHEBI:15378"/>
        <dbReference type="ChEBI" id="CHEBI:25629"/>
        <dbReference type="ChEBI" id="CHEBI:75466"/>
        <dbReference type="ChEBI" id="CHEBI:77623"/>
    </reaction>
    <physiologicalReaction direction="left-to-right" evidence="28">
        <dbReference type="Rhea" id="RHEA:41112"/>
    </physiologicalReaction>
</comment>
<comment type="catalytic activity">
    <reaction evidence="31">
        <text>a 1-O-alkyl-2-acyl-sn-glycero-3-phosphocholine + H2O = a 1-O-alkyl-sn-glycero-3-phosphocholine + a fatty acid + H(+)</text>
        <dbReference type="Rhea" id="RHEA:36231"/>
        <dbReference type="ChEBI" id="CHEBI:15377"/>
        <dbReference type="ChEBI" id="CHEBI:15378"/>
        <dbReference type="ChEBI" id="CHEBI:28868"/>
        <dbReference type="ChEBI" id="CHEBI:30909"/>
        <dbReference type="ChEBI" id="CHEBI:36702"/>
        <dbReference type="EC" id="3.1.1.4"/>
    </reaction>
    <physiologicalReaction direction="left-to-right" evidence="31">
        <dbReference type="Rhea" id="RHEA:36232"/>
    </physiologicalReaction>
</comment>
<dbReference type="EC" id="3.1.1.5" evidence="3"/>
<comment type="catalytic activity">
    <reaction evidence="38">
        <text>1-hexadecanoyl-2-(9Z-octadecenoyl)-sn-glycero-3-phosphoethanolamine + H2O = 1-hexadecanoyl-sn-glycero-3-phosphoethanolamine + (9Z)-octadecenoate + H(+)</text>
        <dbReference type="Rhea" id="RHEA:40911"/>
        <dbReference type="ChEBI" id="CHEBI:15377"/>
        <dbReference type="ChEBI" id="CHEBI:15378"/>
        <dbReference type="ChEBI" id="CHEBI:30823"/>
        <dbReference type="ChEBI" id="CHEBI:73004"/>
        <dbReference type="ChEBI" id="CHEBI:73007"/>
    </reaction>
    <physiologicalReaction direction="left-to-right" evidence="38">
        <dbReference type="Rhea" id="RHEA:40912"/>
    </physiologicalReaction>
</comment>
<comment type="catalytic activity">
    <reaction evidence="40">
        <text>1-hexadecanoyl-2-(9Z-octadecenoyl)-sn-glycero-3-phosphocholine + H2O = 1-hexadecanoyl-sn-glycero-3-phosphocholine + (9Z)-octadecenoate + H(+)</text>
        <dbReference type="Rhea" id="RHEA:38779"/>
        <dbReference type="ChEBI" id="CHEBI:15377"/>
        <dbReference type="ChEBI" id="CHEBI:15378"/>
        <dbReference type="ChEBI" id="CHEBI:30823"/>
        <dbReference type="ChEBI" id="CHEBI:72998"/>
        <dbReference type="ChEBI" id="CHEBI:73001"/>
    </reaction>
    <physiologicalReaction direction="left-to-right" evidence="40">
        <dbReference type="Rhea" id="RHEA:38780"/>
    </physiologicalReaction>
</comment>
<evidence type="ECO:0000256" key="36">
    <source>
        <dbReference type="ARBA" id="ARBA00048386"/>
    </source>
</evidence>
<evidence type="ECO:0000256" key="8">
    <source>
        <dbReference type="ARBA" id="ARBA00022692"/>
    </source>
</evidence>
<gene>
    <name evidence="50" type="primary">PLB1</name>
</gene>
<evidence type="ECO:0000256" key="22">
    <source>
        <dbReference type="ARBA" id="ARBA00031485"/>
    </source>
</evidence>
<organism evidence="49 50">
    <name type="scientific">Geotrypetes seraphini</name>
    <name type="common">Gaboon caecilian</name>
    <name type="synonym">Caecilia seraphini</name>
    <dbReference type="NCBI Taxonomy" id="260995"/>
    <lineage>
        <taxon>Eukaryota</taxon>
        <taxon>Metazoa</taxon>
        <taxon>Chordata</taxon>
        <taxon>Craniata</taxon>
        <taxon>Vertebrata</taxon>
        <taxon>Euteleostomi</taxon>
        <taxon>Amphibia</taxon>
        <taxon>Gymnophiona</taxon>
        <taxon>Geotrypetes</taxon>
    </lineage>
</organism>
<comment type="catalytic activity">
    <reaction evidence="43">
        <text>1-hexadecanoyl-2-(9Z)-octadecenoyl-3-octadecanoyl-sn-glycerol + H2O = 1-hexadecanoyl-3-octadecanoyl-sn-glycerol + (9Z)-octadecenoate + H(+)</text>
        <dbReference type="Rhea" id="RHEA:41103"/>
        <dbReference type="ChEBI" id="CHEBI:15377"/>
        <dbReference type="ChEBI" id="CHEBI:15378"/>
        <dbReference type="ChEBI" id="CHEBI:30823"/>
        <dbReference type="ChEBI" id="CHEBI:77623"/>
        <dbReference type="ChEBI" id="CHEBI:77624"/>
    </reaction>
    <physiologicalReaction direction="left-to-right" evidence="43">
        <dbReference type="Rhea" id="RHEA:41104"/>
    </physiologicalReaction>
</comment>
<accession>A0A6P8R4G1</accession>
<evidence type="ECO:0000256" key="2">
    <source>
        <dbReference type="ARBA" id="ARBA00009979"/>
    </source>
</evidence>
<evidence type="ECO:0000256" key="18">
    <source>
        <dbReference type="ARBA" id="ARBA00023408"/>
    </source>
</evidence>
<keyword evidence="14 47" id="KW-0472">Membrane</keyword>
<evidence type="ECO:0000256" key="39">
    <source>
        <dbReference type="ARBA" id="ARBA00048656"/>
    </source>
</evidence>
<dbReference type="KEGG" id="gsh:117357292"/>
<evidence type="ECO:0000256" key="14">
    <source>
        <dbReference type="ARBA" id="ARBA00023136"/>
    </source>
</evidence>
<keyword evidence="12 47" id="KW-1133">Transmembrane helix</keyword>
<evidence type="ECO:0000256" key="34">
    <source>
        <dbReference type="ARBA" id="ARBA00048362"/>
    </source>
</evidence>
<comment type="catalytic activity">
    <reaction evidence="29">
        <text>2,3-di-(9Z)-octadecenoyl-sn-glycerol + H2O = 3-(9Z-octadecenoyl)-sn-glycerol + (9Z)-octadecenoate + H(+)</text>
        <dbReference type="Rhea" id="RHEA:42604"/>
        <dbReference type="ChEBI" id="CHEBI:15377"/>
        <dbReference type="ChEBI" id="CHEBI:15378"/>
        <dbReference type="ChEBI" id="CHEBI:30823"/>
        <dbReference type="ChEBI" id="CHEBI:75824"/>
        <dbReference type="ChEBI" id="CHEBI:75938"/>
    </reaction>
    <physiologicalReaction direction="left-to-right" evidence="29">
        <dbReference type="Rhea" id="RHEA:42605"/>
    </physiologicalReaction>
</comment>
<evidence type="ECO:0000256" key="24">
    <source>
        <dbReference type="ARBA" id="ARBA00045916"/>
    </source>
</evidence>
<keyword evidence="16" id="KW-1208">Phospholipid metabolism</keyword>
<evidence type="ECO:0000256" key="33">
    <source>
        <dbReference type="ARBA" id="ARBA00048227"/>
    </source>
</evidence>
<evidence type="ECO:0000256" key="30">
    <source>
        <dbReference type="ARBA" id="ARBA00048015"/>
    </source>
</evidence>
<evidence type="ECO:0000256" key="29">
    <source>
        <dbReference type="ARBA" id="ARBA00048011"/>
    </source>
</evidence>
<evidence type="ECO:0000256" key="47">
    <source>
        <dbReference type="SAM" id="Phobius"/>
    </source>
</evidence>